<dbReference type="STRING" id="1798525.A3G90_03525"/>
<comment type="caution">
    <text evidence="6">The sequence shown here is derived from an EMBL/GenBank/DDBJ whole genome shotgun (WGS) entry which is preliminary data.</text>
</comment>
<gene>
    <name evidence="4" type="primary">rplQ</name>
    <name evidence="6" type="ORF">A3G90_03525</name>
</gene>
<dbReference type="AlphaFoldDB" id="A0A1F6FGX8"/>
<dbReference type="SUPFAM" id="SSF64263">
    <property type="entry name" value="Prokaryotic ribosomal protein L17"/>
    <property type="match status" value="1"/>
</dbReference>
<name>A0A1F6FGX8_9BACT</name>
<dbReference type="InterPro" id="IPR000456">
    <property type="entry name" value="Ribosomal_bL17"/>
</dbReference>
<dbReference type="GO" id="GO:0006412">
    <property type="term" value="P:translation"/>
    <property type="evidence" value="ECO:0007669"/>
    <property type="project" value="UniProtKB-UniRule"/>
</dbReference>
<dbReference type="PANTHER" id="PTHR14413:SF16">
    <property type="entry name" value="LARGE RIBOSOMAL SUBUNIT PROTEIN BL17M"/>
    <property type="match status" value="1"/>
</dbReference>
<dbReference type="GO" id="GO:0003735">
    <property type="term" value="F:structural constituent of ribosome"/>
    <property type="evidence" value="ECO:0007669"/>
    <property type="project" value="InterPro"/>
</dbReference>
<evidence type="ECO:0000256" key="1">
    <source>
        <dbReference type="ARBA" id="ARBA00008777"/>
    </source>
</evidence>
<sequence length="118" mass="13270">MRHANKNRTLGRSKDQRTSLLRGLSVSLIRDGRITTTLAKAKELQPRIERLVTFAKKDSVASRRVVASRLGEPTDSIIKKFFTDIAPKFATRNGGYTRVIKLGRMPSGRDEAVIEFVE</sequence>
<evidence type="ECO:0000256" key="4">
    <source>
        <dbReference type="HAMAP-Rule" id="MF_01368"/>
    </source>
</evidence>
<evidence type="ECO:0000256" key="3">
    <source>
        <dbReference type="ARBA" id="ARBA00023274"/>
    </source>
</evidence>
<evidence type="ECO:0000256" key="5">
    <source>
        <dbReference type="RuleBase" id="RU000660"/>
    </source>
</evidence>
<dbReference type="PANTHER" id="PTHR14413">
    <property type="entry name" value="RIBOSOMAL PROTEIN L17"/>
    <property type="match status" value="1"/>
</dbReference>
<evidence type="ECO:0000313" key="7">
    <source>
        <dbReference type="Proteomes" id="UP000177325"/>
    </source>
</evidence>
<dbReference type="InterPro" id="IPR036373">
    <property type="entry name" value="Ribosomal_bL17_sf"/>
</dbReference>
<dbReference type="Proteomes" id="UP000177325">
    <property type="component" value="Unassembled WGS sequence"/>
</dbReference>
<evidence type="ECO:0000256" key="2">
    <source>
        <dbReference type="ARBA" id="ARBA00022980"/>
    </source>
</evidence>
<evidence type="ECO:0000313" key="6">
    <source>
        <dbReference type="EMBL" id="OGG85103.1"/>
    </source>
</evidence>
<dbReference type="Gene3D" id="3.90.1030.10">
    <property type="entry name" value="Ribosomal protein L17"/>
    <property type="match status" value="1"/>
</dbReference>
<comment type="similarity">
    <text evidence="1 4 5">Belongs to the bacterial ribosomal protein bL17 family.</text>
</comment>
<dbReference type="InterPro" id="IPR047859">
    <property type="entry name" value="Ribosomal_bL17_CS"/>
</dbReference>
<organism evidence="6 7">
    <name type="scientific">Candidatus Kaiserbacteria bacterium RIFCSPLOWO2_12_FULL_45_26</name>
    <dbReference type="NCBI Taxonomy" id="1798525"/>
    <lineage>
        <taxon>Bacteria</taxon>
        <taxon>Candidatus Kaiseribacteriota</taxon>
    </lineage>
</organism>
<dbReference type="PROSITE" id="PS01167">
    <property type="entry name" value="RIBOSOMAL_L17"/>
    <property type="match status" value="1"/>
</dbReference>
<dbReference type="Pfam" id="PF01196">
    <property type="entry name" value="Ribosomal_L17"/>
    <property type="match status" value="1"/>
</dbReference>
<dbReference type="HAMAP" id="MF_01368">
    <property type="entry name" value="Ribosomal_bL17"/>
    <property type="match status" value="1"/>
</dbReference>
<protein>
    <recommendedName>
        <fullName evidence="4">Large ribosomal subunit protein bL17</fullName>
    </recommendedName>
</protein>
<dbReference type="EMBL" id="MFMM01000001">
    <property type="protein sequence ID" value="OGG85103.1"/>
    <property type="molecule type" value="Genomic_DNA"/>
</dbReference>
<dbReference type="NCBIfam" id="TIGR00059">
    <property type="entry name" value="L17"/>
    <property type="match status" value="1"/>
</dbReference>
<dbReference type="GO" id="GO:0022625">
    <property type="term" value="C:cytosolic large ribosomal subunit"/>
    <property type="evidence" value="ECO:0007669"/>
    <property type="project" value="TreeGrafter"/>
</dbReference>
<keyword evidence="2 4" id="KW-0689">Ribosomal protein</keyword>
<proteinExistence type="inferred from homology"/>
<comment type="subunit">
    <text evidence="4">Part of the 50S ribosomal subunit. Contacts protein L32.</text>
</comment>
<keyword evidence="3 4" id="KW-0687">Ribonucleoprotein</keyword>
<accession>A0A1F6FGX8</accession>
<reference evidence="6 7" key="1">
    <citation type="journal article" date="2016" name="Nat. Commun.">
        <title>Thousands of microbial genomes shed light on interconnected biogeochemical processes in an aquifer system.</title>
        <authorList>
            <person name="Anantharaman K."/>
            <person name="Brown C.T."/>
            <person name="Hug L.A."/>
            <person name="Sharon I."/>
            <person name="Castelle C.J."/>
            <person name="Probst A.J."/>
            <person name="Thomas B.C."/>
            <person name="Singh A."/>
            <person name="Wilkins M.J."/>
            <person name="Karaoz U."/>
            <person name="Brodie E.L."/>
            <person name="Williams K.H."/>
            <person name="Hubbard S.S."/>
            <person name="Banfield J.F."/>
        </authorList>
    </citation>
    <scope>NUCLEOTIDE SEQUENCE [LARGE SCALE GENOMIC DNA]</scope>
</reference>